<evidence type="ECO:0000256" key="1">
    <source>
        <dbReference type="SAM" id="Phobius"/>
    </source>
</evidence>
<evidence type="ECO:0000313" key="2">
    <source>
        <dbReference type="EMBL" id="TGN72788.1"/>
    </source>
</evidence>
<dbReference type="EMBL" id="SRRT01000009">
    <property type="protein sequence ID" value="TGN72788.1"/>
    <property type="molecule type" value="Genomic_DNA"/>
</dbReference>
<name>A0A4Z1CV64_9ACTN</name>
<dbReference type="Proteomes" id="UP000298159">
    <property type="component" value="Unassembled WGS sequence"/>
</dbReference>
<evidence type="ECO:0000313" key="3">
    <source>
        <dbReference type="Proteomes" id="UP000298159"/>
    </source>
</evidence>
<accession>A0A4Z1CV64</accession>
<sequence length="138" mass="15289">MPARSRTNSSEEVFTVGAPSLTPQELRSLAEIEQGLNEDEGLARRLSTMRVSSRPATWARRARRRALALWVTLGAVVTLTLLGLDIVLRQSYLTWAIAGVWLLTVAGLVGLVVRACRRWEAAERAGRKTPWPIDPTQV</sequence>
<keyword evidence="1" id="KW-0472">Membrane</keyword>
<keyword evidence="1" id="KW-1133">Transmembrane helix</keyword>
<reference evidence="2 3" key="1">
    <citation type="submission" date="2019-04" db="EMBL/GenBank/DDBJ databases">
        <title>Streptomyces sp. nov. Bv016 isolated from bark of Buahinia variegata.</title>
        <authorList>
            <person name="Kanchanasin P."/>
            <person name="Tanasupawat S."/>
            <person name="Yuki M."/>
            <person name="Kudo T."/>
        </authorList>
    </citation>
    <scope>NUCLEOTIDE SEQUENCE [LARGE SCALE GENOMIC DNA]</scope>
    <source>
        <strain evidence="2 3">Bv016</strain>
    </source>
</reference>
<proteinExistence type="predicted"/>
<dbReference type="Pfam" id="PF11239">
    <property type="entry name" value="DUF3040"/>
    <property type="match status" value="1"/>
</dbReference>
<organism evidence="2 3">
    <name type="scientific">Streptomyces bauhiniae</name>
    <dbReference type="NCBI Taxonomy" id="2340725"/>
    <lineage>
        <taxon>Bacteria</taxon>
        <taxon>Bacillati</taxon>
        <taxon>Actinomycetota</taxon>
        <taxon>Actinomycetes</taxon>
        <taxon>Kitasatosporales</taxon>
        <taxon>Streptomycetaceae</taxon>
        <taxon>Streptomyces</taxon>
    </lineage>
</organism>
<gene>
    <name evidence="2" type="ORF">E5083_28050</name>
</gene>
<comment type="caution">
    <text evidence="2">The sequence shown here is derived from an EMBL/GenBank/DDBJ whole genome shotgun (WGS) entry which is preliminary data.</text>
</comment>
<dbReference type="AlphaFoldDB" id="A0A4Z1CV64"/>
<keyword evidence="3" id="KW-1185">Reference proteome</keyword>
<feature type="transmembrane region" description="Helical" evidence="1">
    <location>
        <begin position="92"/>
        <end position="113"/>
    </location>
</feature>
<protein>
    <submittedName>
        <fullName evidence="2">DUF3040 domain-containing protein</fullName>
    </submittedName>
</protein>
<keyword evidence="1" id="KW-0812">Transmembrane</keyword>
<feature type="transmembrane region" description="Helical" evidence="1">
    <location>
        <begin position="67"/>
        <end position="86"/>
    </location>
</feature>
<dbReference type="InterPro" id="IPR021401">
    <property type="entry name" value="DUF3040"/>
</dbReference>